<dbReference type="InterPro" id="IPR013937">
    <property type="entry name" value="Sorting_nexin_C"/>
</dbReference>
<dbReference type="SMART" id="SM00315">
    <property type="entry name" value="RGS"/>
    <property type="match status" value="1"/>
</dbReference>
<evidence type="ECO:0000313" key="6">
    <source>
        <dbReference type="Proteomes" id="UP000030746"/>
    </source>
</evidence>
<dbReference type="SUPFAM" id="SSF64268">
    <property type="entry name" value="PX domain"/>
    <property type="match status" value="1"/>
</dbReference>
<dbReference type="CDD" id="cd06877">
    <property type="entry name" value="PX_SNX14"/>
    <property type="match status" value="1"/>
</dbReference>
<dbReference type="PROSITE" id="PS50132">
    <property type="entry name" value="RGS"/>
    <property type="match status" value="1"/>
</dbReference>
<organism evidence="5 6">
    <name type="scientific">Lottia gigantea</name>
    <name type="common">Giant owl limpet</name>
    <dbReference type="NCBI Taxonomy" id="225164"/>
    <lineage>
        <taxon>Eukaryota</taxon>
        <taxon>Metazoa</taxon>
        <taxon>Spiralia</taxon>
        <taxon>Lophotrochozoa</taxon>
        <taxon>Mollusca</taxon>
        <taxon>Gastropoda</taxon>
        <taxon>Patellogastropoda</taxon>
        <taxon>Lottioidea</taxon>
        <taxon>Lottiidae</taxon>
        <taxon>Lottia</taxon>
    </lineage>
</organism>
<dbReference type="InterPro" id="IPR036871">
    <property type="entry name" value="PX_dom_sf"/>
</dbReference>
<dbReference type="SMART" id="SM00313">
    <property type="entry name" value="PXA"/>
    <property type="match status" value="1"/>
</dbReference>
<dbReference type="InterPro" id="IPR001683">
    <property type="entry name" value="PX_dom"/>
</dbReference>
<dbReference type="InterPro" id="IPR036305">
    <property type="entry name" value="RGS_sf"/>
</dbReference>
<evidence type="ECO:0000256" key="1">
    <source>
        <dbReference type="ARBA" id="ARBA00010883"/>
    </source>
</evidence>
<name>V3ZP10_LOTGI</name>
<dbReference type="OMA" id="MYVYVIS"/>
<dbReference type="HOGENOM" id="CLU_014115_0_0_1"/>
<evidence type="ECO:0008006" key="7">
    <source>
        <dbReference type="Google" id="ProtNLM"/>
    </source>
</evidence>
<dbReference type="GeneID" id="20244595"/>
<feature type="domain" description="PXA" evidence="4">
    <location>
        <begin position="70"/>
        <end position="244"/>
    </location>
</feature>
<dbReference type="Gene3D" id="3.30.1520.10">
    <property type="entry name" value="Phox-like domain"/>
    <property type="match status" value="1"/>
</dbReference>
<proteinExistence type="inferred from homology"/>
<dbReference type="RefSeq" id="XP_009065350.1">
    <property type="nucleotide sequence ID" value="XM_009067102.1"/>
</dbReference>
<protein>
    <recommendedName>
        <fullName evidence="7">Sorting nexin-14</fullName>
    </recommendedName>
</protein>
<dbReference type="SMART" id="SM00312">
    <property type="entry name" value="PX"/>
    <property type="match status" value="1"/>
</dbReference>
<dbReference type="CTD" id="20244595"/>
<dbReference type="SUPFAM" id="SSF48097">
    <property type="entry name" value="Regulator of G-protein signaling, RGS"/>
    <property type="match status" value="1"/>
</dbReference>
<dbReference type="PROSITE" id="PS50195">
    <property type="entry name" value="PX"/>
    <property type="match status" value="1"/>
</dbReference>
<evidence type="ECO:0000259" key="2">
    <source>
        <dbReference type="PROSITE" id="PS50132"/>
    </source>
</evidence>
<dbReference type="Pfam" id="PF00615">
    <property type="entry name" value="RGS"/>
    <property type="match status" value="1"/>
</dbReference>
<evidence type="ECO:0000259" key="3">
    <source>
        <dbReference type="PROSITE" id="PS50195"/>
    </source>
</evidence>
<dbReference type="GO" id="GO:0005770">
    <property type="term" value="C:late endosome"/>
    <property type="evidence" value="ECO:0007669"/>
    <property type="project" value="TreeGrafter"/>
</dbReference>
<keyword evidence="6" id="KW-1185">Reference proteome</keyword>
<feature type="domain" description="PX" evidence="3">
    <location>
        <begin position="490"/>
        <end position="612"/>
    </location>
</feature>
<gene>
    <name evidence="5" type="ORF">LOTGIDRAFT_184319</name>
</gene>
<evidence type="ECO:0000313" key="5">
    <source>
        <dbReference type="EMBL" id="ESO84230.1"/>
    </source>
</evidence>
<dbReference type="Gene3D" id="1.10.167.10">
    <property type="entry name" value="Regulator of G-protein Signalling 4, domain 2"/>
    <property type="match status" value="1"/>
</dbReference>
<feature type="domain" description="RGS" evidence="2">
    <location>
        <begin position="284"/>
        <end position="410"/>
    </location>
</feature>
<sequence length="852" mass="98112">MIGAYCILSPDSLVPNLLLMYTREKKVLKDYDELAMMKIVCTVCGERNCPRHRPELNILAFQPWTNLVINKKVDEALEEFLNIVLKEFVYTWYKDLSSDEEFVDELKSSIRFLAAVLFRRIKKLDIPKLVTEKIIKAALQHLDCCIQAQKRASDNKDIQQATINYLGSNVHCSMWNRKAELEYLRCMVECLFPYVLKPEALHSKSTCTLVREILANLVLLPAMDAIANPDMVNNLILIFLDETPPPEATEPPSELVPFLDKFSIKQPKKPNCLRLEMKHIMDKEQPVLLYAFMQFLKKEAAVNVLQFCLACDDFNRRLLSPDLSQSEFHELHAMAKDLYKNFCDPTAVDRIKFDEKIIAELKNVIDSPPEQIIRLQKSFTLFQAYEHAYDLLENTFLPLFHQSDDVRTLVHVSPWQIKKFSTILGKKKEFGFSNLGTKLKGVFKSSSGIILYNMAVGGEIDITTPPVTVNIDRTDEENGGKPKHDLSTWRVTIPMIGARPDPENMKKQYFVFIIDVARVDIPDGEGERTNWTVARKYGEFYVLEQKLTEFHGNGEFPDCQLPPKKSFGTKNKDFIEGKKEVFEQYLQKLLTKPLLKGSELVYSFLTSLSEFNSSFLQDINIGIFVKSVPMKLVKEKGQHLDPFLSAFAASTEAPKPKSMSPKNRSLKFIVNHSKKLTTSLFENNSNCGFNPPKSTESTLTETRQVDGVFDSLVYIATCVYYVPKWFISVLMTCRILIKETLESYVEWYLDYKITQVTQEHRVVSIIHLLQDVLFFDTDPPRSDEEKKSRYNETVEGCLQYVPRSFVSMIGDEKFEKRTKFILDILQQPKLNKQLSYVLLDILISELFPELKS</sequence>
<dbReference type="PANTHER" id="PTHR22775">
    <property type="entry name" value="SORTING NEXIN"/>
    <property type="match status" value="1"/>
</dbReference>
<dbReference type="STRING" id="225164.V3ZP10"/>
<dbReference type="OrthoDB" id="5957963at2759"/>
<dbReference type="AlphaFoldDB" id="V3ZP10"/>
<dbReference type="InterPro" id="IPR016137">
    <property type="entry name" value="RGS"/>
</dbReference>
<dbReference type="PROSITE" id="PS51207">
    <property type="entry name" value="PXA"/>
    <property type="match status" value="1"/>
</dbReference>
<dbReference type="Pfam" id="PF08628">
    <property type="entry name" value="Nexin_C"/>
    <property type="match status" value="1"/>
</dbReference>
<dbReference type="Proteomes" id="UP000030746">
    <property type="component" value="Unassembled WGS sequence"/>
</dbReference>
<dbReference type="Pfam" id="PF02194">
    <property type="entry name" value="PXA"/>
    <property type="match status" value="1"/>
</dbReference>
<evidence type="ECO:0000259" key="4">
    <source>
        <dbReference type="PROSITE" id="PS51207"/>
    </source>
</evidence>
<dbReference type="InterPro" id="IPR037436">
    <property type="entry name" value="SNX14_PX"/>
</dbReference>
<comment type="similarity">
    <text evidence="1">Belongs to the sorting nexin family.</text>
</comment>
<dbReference type="EMBL" id="KB203566">
    <property type="protein sequence ID" value="ESO84230.1"/>
    <property type="molecule type" value="Genomic_DNA"/>
</dbReference>
<dbReference type="Pfam" id="PF00787">
    <property type="entry name" value="PX"/>
    <property type="match status" value="1"/>
</dbReference>
<dbReference type="GO" id="GO:0035091">
    <property type="term" value="F:phosphatidylinositol binding"/>
    <property type="evidence" value="ECO:0007669"/>
    <property type="project" value="InterPro"/>
</dbReference>
<accession>V3ZP10</accession>
<dbReference type="InterPro" id="IPR003114">
    <property type="entry name" value="Phox_assoc"/>
</dbReference>
<reference evidence="5 6" key="1">
    <citation type="journal article" date="2013" name="Nature">
        <title>Insights into bilaterian evolution from three spiralian genomes.</title>
        <authorList>
            <person name="Simakov O."/>
            <person name="Marletaz F."/>
            <person name="Cho S.J."/>
            <person name="Edsinger-Gonzales E."/>
            <person name="Havlak P."/>
            <person name="Hellsten U."/>
            <person name="Kuo D.H."/>
            <person name="Larsson T."/>
            <person name="Lv J."/>
            <person name="Arendt D."/>
            <person name="Savage R."/>
            <person name="Osoegawa K."/>
            <person name="de Jong P."/>
            <person name="Grimwood J."/>
            <person name="Chapman J.A."/>
            <person name="Shapiro H."/>
            <person name="Aerts A."/>
            <person name="Otillar R.P."/>
            <person name="Terry A.Y."/>
            <person name="Boore J.L."/>
            <person name="Grigoriev I.V."/>
            <person name="Lindberg D.R."/>
            <person name="Seaver E.C."/>
            <person name="Weisblat D.A."/>
            <person name="Putnam N.H."/>
            <person name="Rokhsar D.S."/>
        </authorList>
    </citation>
    <scope>NUCLEOTIDE SEQUENCE [LARGE SCALE GENOMIC DNA]</scope>
</reference>
<dbReference type="KEGG" id="lgi:LOTGIDRAFT_184319"/>
<dbReference type="PANTHER" id="PTHR22775:SF44">
    <property type="entry name" value="SORTING NEXIN-14"/>
    <property type="match status" value="1"/>
</dbReference>
<dbReference type="InterPro" id="IPR044926">
    <property type="entry name" value="RGS_subdomain_2"/>
</dbReference>
<dbReference type="GO" id="GO:0097352">
    <property type="term" value="P:autophagosome maturation"/>
    <property type="evidence" value="ECO:0007669"/>
    <property type="project" value="TreeGrafter"/>
</dbReference>